<dbReference type="AlphaFoldDB" id="A0A5C8Z3V8"/>
<dbReference type="EMBL" id="VKAD01000002">
    <property type="protein sequence ID" value="TXR51994.1"/>
    <property type="molecule type" value="Genomic_DNA"/>
</dbReference>
<evidence type="ECO:0000313" key="15">
    <source>
        <dbReference type="EMBL" id="TXR51994.1"/>
    </source>
</evidence>
<keyword evidence="5 10" id="KW-0067">ATP-binding</keyword>
<keyword evidence="16" id="KW-1185">Reference proteome</keyword>
<keyword evidence="3 10" id="KW-0132">Cell division</keyword>
<evidence type="ECO:0000259" key="13">
    <source>
        <dbReference type="Pfam" id="PF02875"/>
    </source>
</evidence>
<dbReference type="UniPathway" id="UPA00219"/>
<dbReference type="GO" id="GO:0047480">
    <property type="term" value="F:UDP-N-acetylmuramoyl-tripeptide-D-alanyl-D-alanine ligase activity"/>
    <property type="evidence" value="ECO:0007669"/>
    <property type="project" value="UniProtKB-UniRule"/>
</dbReference>
<dbReference type="InterPro" id="IPR035911">
    <property type="entry name" value="MurE/MurF_N"/>
</dbReference>
<name>A0A5C8Z3V8_9GAMM</name>
<keyword evidence="1 10" id="KW-0963">Cytoplasm</keyword>
<sequence>MMWTDPTLAEWAARTDGQLIGEDKVIAGLSTDSRSTQAGDIYLAIRGESFDGHQYIQQAIAAGAIAVVAEQPQTIDDSISQLIVPDSKRALGYLAGLLRDRFQGQVIALTGSVGKTSTRAMLENILSRQANLLATQGNFNNDIGVPKTWFRLTDQHQQALIEMGANHQQEIAWLCEFSKPNIGLLLNAGQAHTEGFGGLAGVRQAKGEIIDGTLDSGCCVLNRDDPAFEQWQLRAGAKKVITFGRDAQADVQLLRYQLAPLGSEFCLATPSGEVTIAWSMIGEHMALNAAAATATALAAGVTLNDICSGLQSMAAEPGRLEPVVSNFDGPLINDAYNANPESFKAAIDVLSAMSGQPILVAGDMAELGDDIIAMHQQVGQYAKEKAITVLSVGRYAQYISDSADGSCFGSIEQLIAALPEQLNSQTAVLIKGSRSAGMERVVDALRRSN</sequence>
<proteinExistence type="inferred from homology"/>
<evidence type="ECO:0000256" key="10">
    <source>
        <dbReference type="HAMAP-Rule" id="MF_02019"/>
    </source>
</evidence>
<feature type="binding site" evidence="10">
    <location>
        <begin position="111"/>
        <end position="117"/>
    </location>
    <ligand>
        <name>ATP</name>
        <dbReference type="ChEBI" id="CHEBI:30616"/>
    </ligand>
</feature>
<reference evidence="15 16" key="1">
    <citation type="submission" date="2019-07" db="EMBL/GenBank/DDBJ databases">
        <title>Reinekea sp. strain SSH23 genome sequencing and assembly.</title>
        <authorList>
            <person name="Kim I."/>
        </authorList>
    </citation>
    <scope>NUCLEOTIDE SEQUENCE [LARGE SCALE GENOMIC DNA]</scope>
    <source>
        <strain evidence="15 16">SSH23</strain>
    </source>
</reference>
<dbReference type="InterPro" id="IPR036565">
    <property type="entry name" value="Mur-like_cat_sf"/>
</dbReference>
<evidence type="ECO:0000256" key="6">
    <source>
        <dbReference type="ARBA" id="ARBA00022960"/>
    </source>
</evidence>
<dbReference type="InterPro" id="IPR004101">
    <property type="entry name" value="Mur_ligase_C"/>
</dbReference>
<evidence type="ECO:0000256" key="3">
    <source>
        <dbReference type="ARBA" id="ARBA00022618"/>
    </source>
</evidence>
<comment type="function">
    <text evidence="10 11">Involved in cell wall formation. Catalyzes the final step in the synthesis of UDP-N-acetylmuramoyl-pentapeptide, the precursor of murein.</text>
</comment>
<dbReference type="NCBIfam" id="TIGR01143">
    <property type="entry name" value="murF"/>
    <property type="match status" value="1"/>
</dbReference>
<feature type="domain" description="Mur ligase C-terminal" evidence="13">
    <location>
        <begin position="318"/>
        <end position="434"/>
    </location>
</feature>
<dbReference type="Pfam" id="PF02875">
    <property type="entry name" value="Mur_ligase_C"/>
    <property type="match status" value="1"/>
</dbReference>
<dbReference type="InterPro" id="IPR036615">
    <property type="entry name" value="Mur_ligase_C_dom_sf"/>
</dbReference>
<dbReference type="RefSeq" id="WP_147714589.1">
    <property type="nucleotide sequence ID" value="NZ_VKAD01000002.1"/>
</dbReference>
<evidence type="ECO:0000313" key="16">
    <source>
        <dbReference type="Proteomes" id="UP000321764"/>
    </source>
</evidence>
<dbReference type="HAMAP" id="MF_02019">
    <property type="entry name" value="MurF"/>
    <property type="match status" value="1"/>
</dbReference>
<dbReference type="Gene3D" id="3.40.1190.10">
    <property type="entry name" value="Mur-like, catalytic domain"/>
    <property type="match status" value="1"/>
</dbReference>
<evidence type="ECO:0000256" key="4">
    <source>
        <dbReference type="ARBA" id="ARBA00022741"/>
    </source>
</evidence>
<keyword evidence="8 10" id="KW-0131">Cell cycle</keyword>
<feature type="domain" description="Mur ligase N-terminal catalytic" evidence="12">
    <location>
        <begin position="26"/>
        <end position="86"/>
    </location>
</feature>
<dbReference type="OrthoDB" id="9801978at2"/>
<dbReference type="SUPFAM" id="SSF53623">
    <property type="entry name" value="MurD-like peptide ligases, catalytic domain"/>
    <property type="match status" value="1"/>
</dbReference>
<evidence type="ECO:0000256" key="1">
    <source>
        <dbReference type="ARBA" id="ARBA00022490"/>
    </source>
</evidence>
<evidence type="ECO:0000256" key="9">
    <source>
        <dbReference type="ARBA" id="ARBA00023316"/>
    </source>
</evidence>
<dbReference type="Proteomes" id="UP000321764">
    <property type="component" value="Unassembled WGS sequence"/>
</dbReference>
<dbReference type="GO" id="GO:0009252">
    <property type="term" value="P:peptidoglycan biosynthetic process"/>
    <property type="evidence" value="ECO:0007669"/>
    <property type="project" value="UniProtKB-UniRule"/>
</dbReference>
<comment type="subcellular location">
    <subcellularLocation>
        <location evidence="10 11">Cytoplasm</location>
    </subcellularLocation>
</comment>
<keyword evidence="4 10" id="KW-0547">Nucleotide-binding</keyword>
<accession>A0A5C8Z3V8</accession>
<keyword evidence="2 10" id="KW-0436">Ligase</keyword>
<dbReference type="GO" id="GO:0008766">
    <property type="term" value="F:UDP-N-acetylmuramoylalanyl-D-glutamyl-2,6-diaminopimelate-D-alanyl-D-alanine ligase activity"/>
    <property type="evidence" value="ECO:0007669"/>
    <property type="project" value="RHEA"/>
</dbReference>
<keyword evidence="7 10" id="KW-0573">Peptidoglycan synthesis</keyword>
<dbReference type="GO" id="GO:0071555">
    <property type="term" value="P:cell wall organization"/>
    <property type="evidence" value="ECO:0007669"/>
    <property type="project" value="UniProtKB-KW"/>
</dbReference>
<dbReference type="InterPro" id="IPR013221">
    <property type="entry name" value="Mur_ligase_cen"/>
</dbReference>
<keyword evidence="6 10" id="KW-0133">Cell shape</keyword>
<feature type="domain" description="Mur ligase central" evidence="14">
    <location>
        <begin position="110"/>
        <end position="296"/>
    </location>
</feature>
<dbReference type="GO" id="GO:0005737">
    <property type="term" value="C:cytoplasm"/>
    <property type="evidence" value="ECO:0007669"/>
    <property type="project" value="UniProtKB-SubCell"/>
</dbReference>
<comment type="pathway">
    <text evidence="10 11">Cell wall biogenesis; peptidoglycan biosynthesis.</text>
</comment>
<comment type="similarity">
    <text evidence="10">Belongs to the MurCDEF family. MurF subfamily.</text>
</comment>
<dbReference type="InterPro" id="IPR000713">
    <property type="entry name" value="Mur_ligase_N"/>
</dbReference>
<evidence type="ECO:0000256" key="11">
    <source>
        <dbReference type="RuleBase" id="RU004136"/>
    </source>
</evidence>
<gene>
    <name evidence="10" type="primary">murF</name>
    <name evidence="15" type="ORF">FME95_11275</name>
</gene>
<dbReference type="Pfam" id="PF01225">
    <property type="entry name" value="Mur_ligase"/>
    <property type="match status" value="1"/>
</dbReference>
<dbReference type="PANTHER" id="PTHR43024:SF1">
    <property type="entry name" value="UDP-N-ACETYLMURAMOYL-TRIPEPTIDE--D-ALANYL-D-ALANINE LIGASE"/>
    <property type="match status" value="1"/>
</dbReference>
<keyword evidence="9 10" id="KW-0961">Cell wall biogenesis/degradation</keyword>
<dbReference type="Pfam" id="PF08245">
    <property type="entry name" value="Mur_ligase_M"/>
    <property type="match status" value="1"/>
</dbReference>
<dbReference type="InterPro" id="IPR051046">
    <property type="entry name" value="MurCDEF_CellWall_CoF430Synth"/>
</dbReference>
<dbReference type="InterPro" id="IPR005863">
    <property type="entry name" value="UDP-N-AcMur_synth"/>
</dbReference>
<organism evidence="15 16">
    <name type="scientific">Reinekea thalattae</name>
    <dbReference type="NCBI Taxonomy" id="2593301"/>
    <lineage>
        <taxon>Bacteria</taxon>
        <taxon>Pseudomonadati</taxon>
        <taxon>Pseudomonadota</taxon>
        <taxon>Gammaproteobacteria</taxon>
        <taxon>Oceanospirillales</taxon>
        <taxon>Saccharospirillaceae</taxon>
        <taxon>Reinekea</taxon>
    </lineage>
</organism>
<dbReference type="GO" id="GO:0051301">
    <property type="term" value="P:cell division"/>
    <property type="evidence" value="ECO:0007669"/>
    <property type="project" value="UniProtKB-KW"/>
</dbReference>
<evidence type="ECO:0000256" key="2">
    <source>
        <dbReference type="ARBA" id="ARBA00022598"/>
    </source>
</evidence>
<dbReference type="EC" id="6.3.2.10" evidence="10 11"/>
<dbReference type="SUPFAM" id="SSF53244">
    <property type="entry name" value="MurD-like peptide ligases, peptide-binding domain"/>
    <property type="match status" value="1"/>
</dbReference>
<dbReference type="PANTHER" id="PTHR43024">
    <property type="entry name" value="UDP-N-ACETYLMURAMOYL-TRIPEPTIDE--D-ALANYL-D-ALANINE LIGASE"/>
    <property type="match status" value="1"/>
</dbReference>
<evidence type="ECO:0000259" key="14">
    <source>
        <dbReference type="Pfam" id="PF08245"/>
    </source>
</evidence>
<dbReference type="Gene3D" id="3.90.190.20">
    <property type="entry name" value="Mur ligase, C-terminal domain"/>
    <property type="match status" value="1"/>
</dbReference>
<dbReference type="GO" id="GO:0005524">
    <property type="term" value="F:ATP binding"/>
    <property type="evidence" value="ECO:0007669"/>
    <property type="project" value="UniProtKB-UniRule"/>
</dbReference>
<dbReference type="GO" id="GO:0008360">
    <property type="term" value="P:regulation of cell shape"/>
    <property type="evidence" value="ECO:0007669"/>
    <property type="project" value="UniProtKB-KW"/>
</dbReference>
<evidence type="ECO:0000256" key="8">
    <source>
        <dbReference type="ARBA" id="ARBA00023306"/>
    </source>
</evidence>
<comment type="catalytic activity">
    <reaction evidence="10 11">
        <text>D-alanyl-D-alanine + UDP-N-acetyl-alpha-D-muramoyl-L-alanyl-gamma-D-glutamyl-meso-2,6-diaminopimelate + ATP = UDP-N-acetyl-alpha-D-muramoyl-L-alanyl-gamma-D-glutamyl-meso-2,6-diaminopimeloyl-D-alanyl-D-alanine + ADP + phosphate + H(+)</text>
        <dbReference type="Rhea" id="RHEA:28374"/>
        <dbReference type="ChEBI" id="CHEBI:15378"/>
        <dbReference type="ChEBI" id="CHEBI:30616"/>
        <dbReference type="ChEBI" id="CHEBI:43474"/>
        <dbReference type="ChEBI" id="CHEBI:57822"/>
        <dbReference type="ChEBI" id="CHEBI:61386"/>
        <dbReference type="ChEBI" id="CHEBI:83905"/>
        <dbReference type="ChEBI" id="CHEBI:456216"/>
        <dbReference type="EC" id="6.3.2.10"/>
    </reaction>
</comment>
<dbReference type="Gene3D" id="3.40.1390.10">
    <property type="entry name" value="MurE/MurF, N-terminal domain"/>
    <property type="match status" value="1"/>
</dbReference>
<dbReference type="SUPFAM" id="SSF63418">
    <property type="entry name" value="MurE/MurF N-terminal domain"/>
    <property type="match status" value="1"/>
</dbReference>
<evidence type="ECO:0000259" key="12">
    <source>
        <dbReference type="Pfam" id="PF01225"/>
    </source>
</evidence>
<comment type="caution">
    <text evidence="15">The sequence shown here is derived from an EMBL/GenBank/DDBJ whole genome shotgun (WGS) entry which is preliminary data.</text>
</comment>
<evidence type="ECO:0000256" key="5">
    <source>
        <dbReference type="ARBA" id="ARBA00022840"/>
    </source>
</evidence>
<evidence type="ECO:0000256" key="7">
    <source>
        <dbReference type="ARBA" id="ARBA00022984"/>
    </source>
</evidence>
<protein>
    <recommendedName>
        <fullName evidence="10 11">UDP-N-acetylmuramoyl-tripeptide--D-alanyl-D-alanine ligase</fullName>
        <ecNumber evidence="10 11">6.3.2.10</ecNumber>
    </recommendedName>
    <alternativeName>
        <fullName evidence="10">D-alanyl-D-alanine-adding enzyme</fullName>
    </alternativeName>
</protein>